<dbReference type="InterPro" id="IPR004365">
    <property type="entry name" value="NA-bd_OB_tRNA"/>
</dbReference>
<dbReference type="Proteomes" id="UP000065807">
    <property type="component" value="Chromosome"/>
</dbReference>
<evidence type="ECO:0000313" key="13">
    <source>
        <dbReference type="EMBL" id="BAS27283.1"/>
    </source>
</evidence>
<feature type="compositionally biased region" description="Gly residues" evidence="11">
    <location>
        <begin position="1086"/>
        <end position="1095"/>
    </location>
</feature>
<dbReference type="KEGG" id="lpil:LIP_1434"/>
<dbReference type="GO" id="GO:0005737">
    <property type="term" value="C:cytoplasm"/>
    <property type="evidence" value="ECO:0007669"/>
    <property type="project" value="UniProtKB-SubCell"/>
</dbReference>
<protein>
    <recommendedName>
        <fullName evidence="4">DNA polymerase III subunit alpha</fullName>
        <ecNumber evidence="3">2.7.7.7</ecNumber>
    </recommendedName>
</protein>
<evidence type="ECO:0000256" key="8">
    <source>
        <dbReference type="ARBA" id="ARBA00022932"/>
    </source>
</evidence>
<dbReference type="AlphaFoldDB" id="A0A0K2SJJ4"/>
<dbReference type="InterPro" id="IPR040982">
    <property type="entry name" value="DNA_pol3_finger"/>
</dbReference>
<comment type="subcellular location">
    <subcellularLocation>
        <location evidence="1">Cytoplasm</location>
    </subcellularLocation>
</comment>
<dbReference type="GO" id="GO:0003676">
    <property type="term" value="F:nucleic acid binding"/>
    <property type="evidence" value="ECO:0007669"/>
    <property type="project" value="InterPro"/>
</dbReference>
<dbReference type="PANTHER" id="PTHR32294:SF0">
    <property type="entry name" value="DNA POLYMERASE III SUBUNIT ALPHA"/>
    <property type="match status" value="1"/>
</dbReference>
<accession>A0A0K2SJJ4</accession>
<dbReference type="Gene3D" id="3.20.20.140">
    <property type="entry name" value="Metal-dependent hydrolases"/>
    <property type="match status" value="1"/>
</dbReference>
<dbReference type="Pfam" id="PF17657">
    <property type="entry name" value="DNA_pol3_finger"/>
    <property type="match status" value="1"/>
</dbReference>
<evidence type="ECO:0000256" key="1">
    <source>
        <dbReference type="ARBA" id="ARBA00004496"/>
    </source>
</evidence>
<dbReference type="GO" id="GO:0008408">
    <property type="term" value="F:3'-5' exonuclease activity"/>
    <property type="evidence" value="ECO:0007669"/>
    <property type="project" value="InterPro"/>
</dbReference>
<gene>
    <name evidence="13" type="ORF">LIP_1434</name>
</gene>
<dbReference type="PATRIC" id="fig|1555112.3.peg.1470"/>
<proteinExistence type="inferred from homology"/>
<dbReference type="InterPro" id="IPR016195">
    <property type="entry name" value="Pol/histidinol_Pase-like"/>
</dbReference>
<dbReference type="SUPFAM" id="SSF89550">
    <property type="entry name" value="PHP domain-like"/>
    <property type="match status" value="1"/>
</dbReference>
<dbReference type="RefSeq" id="WP_068135928.1">
    <property type="nucleotide sequence ID" value="NZ_AP014924.1"/>
</dbReference>
<dbReference type="InterPro" id="IPR004013">
    <property type="entry name" value="PHP_dom"/>
</dbReference>
<dbReference type="NCBIfam" id="TIGR00594">
    <property type="entry name" value="polc"/>
    <property type="match status" value="1"/>
</dbReference>
<evidence type="ECO:0000256" key="11">
    <source>
        <dbReference type="SAM" id="MobiDB-lite"/>
    </source>
</evidence>
<keyword evidence="7" id="KW-0235">DNA replication</keyword>
<dbReference type="SMART" id="SM00481">
    <property type="entry name" value="POLIIIAc"/>
    <property type="match status" value="1"/>
</dbReference>
<feature type="compositionally biased region" description="Basic and acidic residues" evidence="11">
    <location>
        <begin position="277"/>
        <end position="305"/>
    </location>
</feature>
<evidence type="ECO:0000256" key="7">
    <source>
        <dbReference type="ARBA" id="ARBA00022705"/>
    </source>
</evidence>
<comment type="similarity">
    <text evidence="2">Belongs to the DNA polymerase type-C family. DnaE subfamily.</text>
</comment>
<organism evidence="13 14">
    <name type="scientific">Limnochorda pilosa</name>
    <dbReference type="NCBI Taxonomy" id="1555112"/>
    <lineage>
        <taxon>Bacteria</taxon>
        <taxon>Bacillati</taxon>
        <taxon>Bacillota</taxon>
        <taxon>Limnochordia</taxon>
        <taxon>Limnochordales</taxon>
        <taxon>Limnochordaceae</taxon>
        <taxon>Limnochorda</taxon>
    </lineage>
</organism>
<keyword evidence="5" id="KW-0808">Transferase</keyword>
<evidence type="ECO:0000256" key="4">
    <source>
        <dbReference type="ARBA" id="ARBA00019114"/>
    </source>
</evidence>
<dbReference type="NCBIfam" id="NF005298">
    <property type="entry name" value="PRK06826.1"/>
    <property type="match status" value="1"/>
</dbReference>
<dbReference type="GO" id="GO:0003887">
    <property type="term" value="F:DNA-directed DNA polymerase activity"/>
    <property type="evidence" value="ECO:0007669"/>
    <property type="project" value="UniProtKB-KW"/>
</dbReference>
<evidence type="ECO:0000256" key="6">
    <source>
        <dbReference type="ARBA" id="ARBA00022695"/>
    </source>
</evidence>
<evidence type="ECO:0000259" key="12">
    <source>
        <dbReference type="SMART" id="SM00481"/>
    </source>
</evidence>
<feature type="domain" description="Polymerase/histidinol phosphatase N-terminal" evidence="12">
    <location>
        <begin position="4"/>
        <end position="71"/>
    </location>
</feature>
<dbReference type="InterPro" id="IPR041931">
    <property type="entry name" value="DNA_pol3_alpha_thumb_dom"/>
</dbReference>
<name>A0A0K2SJJ4_LIMPI</name>
<feature type="compositionally biased region" description="Low complexity" evidence="11">
    <location>
        <begin position="1047"/>
        <end position="1085"/>
    </location>
</feature>
<dbReference type="InterPro" id="IPR011708">
    <property type="entry name" value="DNA_pol3_alpha_NTPase_dom"/>
</dbReference>
<evidence type="ECO:0000313" key="14">
    <source>
        <dbReference type="Proteomes" id="UP000065807"/>
    </source>
</evidence>
<dbReference type="InterPro" id="IPR029460">
    <property type="entry name" value="DNAPol_HHH"/>
</dbReference>
<dbReference type="InterPro" id="IPR004805">
    <property type="entry name" value="DnaE2/DnaE/PolC"/>
</dbReference>
<dbReference type="Pfam" id="PF14579">
    <property type="entry name" value="HHH_6"/>
    <property type="match status" value="1"/>
</dbReference>
<feature type="region of interest" description="Disordered" evidence="11">
    <location>
        <begin position="1047"/>
        <end position="1095"/>
    </location>
</feature>
<dbReference type="EC" id="2.7.7.7" evidence="3"/>
<dbReference type="InterPro" id="IPR003141">
    <property type="entry name" value="Pol/His_phosphatase_N"/>
</dbReference>
<dbReference type="Pfam" id="PF07733">
    <property type="entry name" value="DNA_pol3_alpha"/>
    <property type="match status" value="1"/>
</dbReference>
<dbReference type="Pfam" id="PF01336">
    <property type="entry name" value="tRNA_anti-codon"/>
    <property type="match status" value="1"/>
</dbReference>
<evidence type="ECO:0000256" key="9">
    <source>
        <dbReference type="ARBA" id="ARBA00025611"/>
    </source>
</evidence>
<keyword evidence="8" id="KW-0239">DNA-directed DNA polymerase</keyword>
<dbReference type="Pfam" id="PF02811">
    <property type="entry name" value="PHP"/>
    <property type="match status" value="1"/>
</dbReference>
<evidence type="ECO:0000256" key="2">
    <source>
        <dbReference type="ARBA" id="ARBA00009496"/>
    </source>
</evidence>
<dbReference type="GO" id="GO:0006260">
    <property type="term" value="P:DNA replication"/>
    <property type="evidence" value="ECO:0007669"/>
    <property type="project" value="UniProtKB-KW"/>
</dbReference>
<dbReference type="Gene3D" id="1.10.10.1600">
    <property type="entry name" value="Bacterial DNA polymerase III alpha subunit, thumb domain"/>
    <property type="match status" value="1"/>
</dbReference>
<comment type="catalytic activity">
    <reaction evidence="10">
        <text>DNA(n) + a 2'-deoxyribonucleoside 5'-triphosphate = DNA(n+1) + diphosphate</text>
        <dbReference type="Rhea" id="RHEA:22508"/>
        <dbReference type="Rhea" id="RHEA-COMP:17339"/>
        <dbReference type="Rhea" id="RHEA-COMP:17340"/>
        <dbReference type="ChEBI" id="CHEBI:33019"/>
        <dbReference type="ChEBI" id="CHEBI:61560"/>
        <dbReference type="ChEBI" id="CHEBI:173112"/>
        <dbReference type="EC" id="2.7.7.7"/>
    </reaction>
</comment>
<keyword evidence="6" id="KW-0548">Nucleotidyltransferase</keyword>
<reference evidence="14" key="1">
    <citation type="submission" date="2015-07" db="EMBL/GenBank/DDBJ databases">
        <title>Complete genome sequence and phylogenetic analysis of Limnochorda pilosa.</title>
        <authorList>
            <person name="Watanabe M."/>
            <person name="Kojima H."/>
            <person name="Fukui M."/>
        </authorList>
    </citation>
    <scope>NUCLEOTIDE SEQUENCE [LARGE SCALE GENOMIC DNA]</scope>
    <source>
        <strain evidence="14">HC45</strain>
    </source>
</reference>
<evidence type="ECO:0000256" key="10">
    <source>
        <dbReference type="ARBA" id="ARBA00049244"/>
    </source>
</evidence>
<dbReference type="NCBIfam" id="NF004226">
    <property type="entry name" value="PRK05673.1"/>
    <property type="match status" value="1"/>
</dbReference>
<comment type="function">
    <text evidence="9">DNA polymerase III is a complex, multichain enzyme responsible for most of the replicative synthesis in bacteria. This DNA polymerase also exhibits 3' to 5' exonuclease activity. The alpha chain is the DNA polymerase.</text>
</comment>
<reference evidence="14" key="2">
    <citation type="journal article" date="2016" name="Int. J. Syst. Evol. Microbiol.">
        <title>Complete genome sequence and cell structure of Limnochorda pilosa, a Gram-negative spore-former within the phylum Firmicutes.</title>
        <authorList>
            <person name="Watanabe M."/>
            <person name="Kojima H."/>
            <person name="Fukui M."/>
        </authorList>
    </citation>
    <scope>NUCLEOTIDE SEQUENCE [LARGE SCALE GENOMIC DNA]</scope>
    <source>
        <strain evidence="14">HC45</strain>
    </source>
</reference>
<dbReference type="OrthoDB" id="9803237at2"/>
<dbReference type="CDD" id="cd12113">
    <property type="entry name" value="PHP_PolIIIA_DnaE3"/>
    <property type="match status" value="1"/>
</dbReference>
<feature type="region of interest" description="Disordered" evidence="11">
    <location>
        <begin position="271"/>
        <end position="305"/>
    </location>
</feature>
<dbReference type="EMBL" id="AP014924">
    <property type="protein sequence ID" value="BAS27283.1"/>
    <property type="molecule type" value="Genomic_DNA"/>
</dbReference>
<dbReference type="PANTHER" id="PTHR32294">
    <property type="entry name" value="DNA POLYMERASE III SUBUNIT ALPHA"/>
    <property type="match status" value="1"/>
</dbReference>
<dbReference type="Gene3D" id="1.10.150.870">
    <property type="match status" value="1"/>
</dbReference>
<dbReference type="STRING" id="1555112.LIP_1434"/>
<evidence type="ECO:0000256" key="5">
    <source>
        <dbReference type="ARBA" id="ARBA00022679"/>
    </source>
</evidence>
<evidence type="ECO:0000256" key="3">
    <source>
        <dbReference type="ARBA" id="ARBA00012417"/>
    </source>
</evidence>
<dbReference type="CDD" id="cd04485">
    <property type="entry name" value="DnaE_OBF"/>
    <property type="match status" value="1"/>
</dbReference>
<keyword evidence="14" id="KW-1185">Reference proteome</keyword>
<sequence>MAFVHLHVHSVYSLLDGAASVEGLCRRAAEQGSPALALTDHGVMFGAAAFYRAAVAHGIKPILGCELYLAPGRRTERAGGGREHRHHLLVLAQTPRGYRNLTQLVTAGFTEGFYQKPRVDRELLEAYGEGLIVLSGCMSSEVPELLLEGREDEAIQVARWYRERFPGRYYVEIQENGMPRQEELNRKLVALARELELPLVATGDVHYVAPADAELQDALLCIQTGKRLADPDRLRFPTDRFYLKTPEEMAAAFGEIPEALANTLRIAESVEPVLEPGRPELPEPPLPRRDGRPLEPDRHLREEADRGARRRFGRVEARVRERLAHELDVITSMGYASYFLIVADFVNWARSQGIAVGPGRGSAASSLVAYCLGITDVDPLRYGLVFERFLNPARVSMPDIDIDFSDARRGEVLEYVARRYGADRVGQIATFSQLAARAALRDVGRLLDVPYAEVDRVAKLVPSGPGVTLEQALEQEPELRAMAGGGDPLHQRWIRLARAVEGSPRHLSVHAAGVVITREPLVERVPLARTHEGVVVTQYPMEDLEWLGLLKMDFLGLRTLTVLERAVELASEERAGEAAGGSIRLEAIPEDDPEVYRMLSEGRAEGVFQLETSMFRTLLPEVRPDRFEDLVALLALGRPGPMVRVQDYIERKHGRQPVRHALPVLEPVLAETYGVMLYQEQVMQVAMAVAGYSAGEADLLRRAMGKKKPEAMQAEESRFVERSVERGVPEEQARALFREMAEFAGYGFAKSHSAAYARITYQTAYMKAHYPVAFMAAQISSVMGQEERVAEYLEECRRQGIPVLPPDVNASRWEFRPEGGGIRFGLGAVKNVGSDLVRGLVEARAEGPFRSLQDLLDRLEEAHPNRKALESLVKAGALDGFGHRRSLLGELEVLLRERGPGARAATARGQTRLFQVDEPGPPVGREAGRGPAVGGHPARQEAVLAPFSPQEQLALEKEALGFYFSGDPLAGWRERLAAHGARPLAEVGERAGQDVLVAGTVVSVKEITTRRGEPMAFVTLDDGSARVEAVFFPPVYQAHRDLLGEGPPVLVGGRARAQRAPAGRQASTPRQPATSRPSPTSSPEGAGRGQGQGGAAGDVQLEARWVAPLNPRGLWVRLGCEEAGGDRGLSDPQGDGGRGEVEGWAERLEGLLASAPGQAPVWLEIEGGSERVVALLPRRLWIAEEESGRMVERLEGSEEVPVRAAWLWGEGRVRG</sequence>